<comment type="caution">
    <text evidence="6">The sequence shown here is derived from an EMBL/GenBank/DDBJ whole genome shotgun (WGS) entry which is preliminary data.</text>
</comment>
<keyword evidence="5" id="KW-1133">Transmembrane helix</keyword>
<evidence type="ECO:0000256" key="1">
    <source>
        <dbReference type="ARBA" id="ARBA00009995"/>
    </source>
</evidence>
<evidence type="ECO:0000256" key="3">
    <source>
        <dbReference type="ARBA" id="ARBA00022679"/>
    </source>
</evidence>
<dbReference type="Pfam" id="PF00201">
    <property type="entry name" value="UDPGT"/>
    <property type="match status" value="1"/>
</dbReference>
<dbReference type="AlphaFoldDB" id="A0AAU9UF71"/>
<evidence type="ECO:0000313" key="6">
    <source>
        <dbReference type="EMBL" id="CAH2098389.1"/>
    </source>
</evidence>
<proteinExistence type="inferred from homology"/>
<dbReference type="EMBL" id="CAKOGL010000019">
    <property type="protein sequence ID" value="CAH2098389.1"/>
    <property type="molecule type" value="Genomic_DNA"/>
</dbReference>
<dbReference type="InterPro" id="IPR050271">
    <property type="entry name" value="UDP-glycosyltransferase"/>
</dbReference>
<dbReference type="CDD" id="cd03784">
    <property type="entry name" value="GT1_Gtf-like"/>
    <property type="match status" value="1"/>
</dbReference>
<keyword evidence="3 4" id="KW-0808">Transferase</keyword>
<gene>
    <name evidence="6" type="ORF">EEDITHA_LOCUS13505</name>
</gene>
<dbReference type="PANTHER" id="PTHR48043">
    <property type="entry name" value="EG:EG0003.4 PROTEIN-RELATED"/>
    <property type="match status" value="1"/>
</dbReference>
<comment type="similarity">
    <text evidence="1 4">Belongs to the UDP-glycosyltransferase family.</text>
</comment>
<keyword evidence="5" id="KW-0812">Transmembrane</keyword>
<dbReference type="EC" id="2.4.1.17" evidence="5"/>
<dbReference type="Proteomes" id="UP001153954">
    <property type="component" value="Unassembled WGS sequence"/>
</dbReference>
<dbReference type="InterPro" id="IPR002213">
    <property type="entry name" value="UDP_glucos_trans"/>
</dbReference>
<keyword evidence="5" id="KW-0472">Membrane</keyword>
<dbReference type="Gene3D" id="3.40.50.2000">
    <property type="entry name" value="Glycogen Phosphorylase B"/>
    <property type="match status" value="2"/>
</dbReference>
<feature type="chain" id="PRO_5043103442" description="UDP-glucuronosyltransferase" evidence="5">
    <location>
        <begin position="18"/>
        <end position="514"/>
    </location>
</feature>
<dbReference type="SUPFAM" id="SSF53756">
    <property type="entry name" value="UDP-Glycosyltransferase/glycogen phosphorylase"/>
    <property type="match status" value="1"/>
</dbReference>
<accession>A0AAU9UF71</accession>
<evidence type="ECO:0000256" key="2">
    <source>
        <dbReference type="ARBA" id="ARBA00022676"/>
    </source>
</evidence>
<protein>
    <recommendedName>
        <fullName evidence="5">UDP-glucuronosyltransferase</fullName>
        <ecNumber evidence="5">2.4.1.17</ecNumber>
    </recommendedName>
</protein>
<dbReference type="InterPro" id="IPR035595">
    <property type="entry name" value="UDP_glycos_trans_CS"/>
</dbReference>
<reference evidence="6" key="1">
    <citation type="submission" date="2022-03" db="EMBL/GenBank/DDBJ databases">
        <authorList>
            <person name="Tunstrom K."/>
        </authorList>
    </citation>
    <scope>NUCLEOTIDE SEQUENCE</scope>
</reference>
<keyword evidence="5" id="KW-0732">Signal</keyword>
<evidence type="ECO:0000313" key="7">
    <source>
        <dbReference type="Proteomes" id="UP001153954"/>
    </source>
</evidence>
<feature type="signal peptide" evidence="5">
    <location>
        <begin position="1"/>
        <end position="17"/>
    </location>
</feature>
<dbReference type="FunFam" id="3.40.50.2000:FF:000050">
    <property type="entry name" value="UDP-glucuronosyltransferase"/>
    <property type="match status" value="1"/>
</dbReference>
<dbReference type="GO" id="GO:0015020">
    <property type="term" value="F:glucuronosyltransferase activity"/>
    <property type="evidence" value="ECO:0007669"/>
    <property type="project" value="UniProtKB-EC"/>
</dbReference>
<evidence type="ECO:0000256" key="4">
    <source>
        <dbReference type="RuleBase" id="RU003718"/>
    </source>
</evidence>
<name>A0AAU9UF71_EUPED</name>
<dbReference type="PANTHER" id="PTHR48043:SF159">
    <property type="entry name" value="EG:EG0003.4 PROTEIN-RELATED"/>
    <property type="match status" value="1"/>
</dbReference>
<organism evidence="6 7">
    <name type="scientific">Euphydryas editha</name>
    <name type="common">Edith's checkerspot</name>
    <dbReference type="NCBI Taxonomy" id="104508"/>
    <lineage>
        <taxon>Eukaryota</taxon>
        <taxon>Metazoa</taxon>
        <taxon>Ecdysozoa</taxon>
        <taxon>Arthropoda</taxon>
        <taxon>Hexapoda</taxon>
        <taxon>Insecta</taxon>
        <taxon>Pterygota</taxon>
        <taxon>Neoptera</taxon>
        <taxon>Endopterygota</taxon>
        <taxon>Lepidoptera</taxon>
        <taxon>Glossata</taxon>
        <taxon>Ditrysia</taxon>
        <taxon>Papilionoidea</taxon>
        <taxon>Nymphalidae</taxon>
        <taxon>Nymphalinae</taxon>
        <taxon>Euphydryas</taxon>
    </lineage>
</organism>
<evidence type="ECO:0000256" key="5">
    <source>
        <dbReference type="RuleBase" id="RU362059"/>
    </source>
</evidence>
<comment type="subcellular location">
    <subcellularLocation>
        <location evidence="5">Membrane</location>
        <topology evidence="5">Single-pass membrane protein</topology>
    </subcellularLocation>
</comment>
<keyword evidence="2 4" id="KW-0328">Glycosyltransferase</keyword>
<dbReference type="GO" id="GO:0016020">
    <property type="term" value="C:membrane"/>
    <property type="evidence" value="ECO:0007669"/>
    <property type="project" value="UniProtKB-SubCell"/>
</dbReference>
<sequence>MFKLIIIFIYALVGSKCSKILGVFPFPSISHQVVFRPLMHELANRGHEVTVITPDPAFPKDKTPQNLTEIDVHDVSYPLWNELLEKKGNEEEPIVFGQIMSELLLKIVAEQLKSPAVQQLLRENKQFDLIFIESFIRPALIYSHIYNNAPVIEFSSWSGYFSTFEKISAATHPIHYPIVLYKRINNLSFWEKLNAFYIYYSKETMFSQHLHIEDKVMKEILGPNTTSLKEIEKNVQMFFFNVHTIWDLNRPVPPNVIYLGGLHQRPTQNELPKDLKSYLDSSKNGVIYVSFGTNIKPSSFTPDELKIFTDAFGELPFDVLWKWDNDELPERPKNVKISKWLPQADLLRHQKVKLFITQGGLQSTDEALTAGVPLIGIPMLGDQFFNVEQYVKLNIGKGLLLETISKEKLIDTIQTVIENRSFYQENIIKLRNIMHDQPQSPLQRAVYWTEYVLRHGGEHLRAPTAHMSLTEYYELELVLTIVAAVLIFLLVSILITCFVISKIKSLIPYKVKVN</sequence>
<dbReference type="PROSITE" id="PS00375">
    <property type="entry name" value="UDPGT"/>
    <property type="match status" value="1"/>
</dbReference>
<comment type="catalytic activity">
    <reaction evidence="5">
        <text>glucuronate acceptor + UDP-alpha-D-glucuronate = acceptor beta-D-glucuronoside + UDP + H(+)</text>
        <dbReference type="Rhea" id="RHEA:21032"/>
        <dbReference type="ChEBI" id="CHEBI:15378"/>
        <dbReference type="ChEBI" id="CHEBI:58052"/>
        <dbReference type="ChEBI" id="CHEBI:58223"/>
        <dbReference type="ChEBI" id="CHEBI:132367"/>
        <dbReference type="ChEBI" id="CHEBI:132368"/>
        <dbReference type="EC" id="2.4.1.17"/>
    </reaction>
</comment>
<feature type="transmembrane region" description="Helical" evidence="5">
    <location>
        <begin position="477"/>
        <end position="500"/>
    </location>
</feature>
<keyword evidence="7" id="KW-1185">Reference proteome</keyword>